<organism evidence="5 6">
    <name type="scientific">Piedraia hortae CBS 480.64</name>
    <dbReference type="NCBI Taxonomy" id="1314780"/>
    <lineage>
        <taxon>Eukaryota</taxon>
        <taxon>Fungi</taxon>
        <taxon>Dikarya</taxon>
        <taxon>Ascomycota</taxon>
        <taxon>Pezizomycotina</taxon>
        <taxon>Dothideomycetes</taxon>
        <taxon>Dothideomycetidae</taxon>
        <taxon>Capnodiales</taxon>
        <taxon>Piedraiaceae</taxon>
        <taxon>Piedraia</taxon>
    </lineage>
</organism>
<dbReference type="GO" id="GO:0044283">
    <property type="term" value="P:small molecule biosynthetic process"/>
    <property type="evidence" value="ECO:0007669"/>
    <property type="project" value="UniProtKB-ARBA"/>
</dbReference>
<dbReference type="PROSITE" id="PS51471">
    <property type="entry name" value="FE2OG_OXY"/>
    <property type="match status" value="1"/>
</dbReference>
<dbReference type="OrthoDB" id="288590at2759"/>
<dbReference type="Gene3D" id="2.60.120.330">
    <property type="entry name" value="B-lactam Antibiotic, Isopenicillin N Synthase, Chain"/>
    <property type="match status" value="1"/>
</dbReference>
<accession>A0A6A7BQ28</accession>
<evidence type="ECO:0000256" key="1">
    <source>
        <dbReference type="ARBA" id="ARBA00008056"/>
    </source>
</evidence>
<keyword evidence="2" id="KW-0479">Metal-binding</keyword>
<dbReference type="SUPFAM" id="SSF51197">
    <property type="entry name" value="Clavaminate synthase-like"/>
    <property type="match status" value="1"/>
</dbReference>
<reference evidence="5" key="1">
    <citation type="journal article" date="2020" name="Stud. Mycol.">
        <title>101 Dothideomycetes genomes: a test case for predicting lifestyles and emergence of pathogens.</title>
        <authorList>
            <person name="Haridas S."/>
            <person name="Albert R."/>
            <person name="Binder M."/>
            <person name="Bloem J."/>
            <person name="Labutti K."/>
            <person name="Salamov A."/>
            <person name="Andreopoulos B."/>
            <person name="Baker S."/>
            <person name="Barry K."/>
            <person name="Bills G."/>
            <person name="Bluhm B."/>
            <person name="Cannon C."/>
            <person name="Castanera R."/>
            <person name="Culley D."/>
            <person name="Daum C."/>
            <person name="Ezra D."/>
            <person name="Gonzalez J."/>
            <person name="Henrissat B."/>
            <person name="Kuo A."/>
            <person name="Liang C."/>
            <person name="Lipzen A."/>
            <person name="Lutzoni F."/>
            <person name="Magnuson J."/>
            <person name="Mondo S."/>
            <person name="Nolan M."/>
            <person name="Ohm R."/>
            <person name="Pangilinan J."/>
            <person name="Park H.-J."/>
            <person name="Ramirez L."/>
            <person name="Alfaro M."/>
            <person name="Sun H."/>
            <person name="Tritt A."/>
            <person name="Yoshinaga Y."/>
            <person name="Zwiers L.-H."/>
            <person name="Turgeon B."/>
            <person name="Goodwin S."/>
            <person name="Spatafora J."/>
            <person name="Crous P."/>
            <person name="Grigoriev I."/>
        </authorList>
    </citation>
    <scope>NUCLEOTIDE SEQUENCE</scope>
    <source>
        <strain evidence="5">CBS 480.64</strain>
    </source>
</reference>
<dbReference type="GO" id="GO:0016491">
    <property type="term" value="F:oxidoreductase activity"/>
    <property type="evidence" value="ECO:0007669"/>
    <property type="project" value="UniProtKB-KW"/>
</dbReference>
<dbReference type="Proteomes" id="UP000799421">
    <property type="component" value="Unassembled WGS sequence"/>
</dbReference>
<feature type="domain" description="Fe2OG dioxygenase" evidence="4">
    <location>
        <begin position="188"/>
        <end position="304"/>
    </location>
</feature>
<dbReference type="InterPro" id="IPR027443">
    <property type="entry name" value="IPNS-like_sf"/>
</dbReference>
<name>A0A6A7BQ28_9PEZI</name>
<keyword evidence="6" id="KW-1185">Reference proteome</keyword>
<proteinExistence type="inferred from homology"/>
<evidence type="ECO:0000313" key="6">
    <source>
        <dbReference type="Proteomes" id="UP000799421"/>
    </source>
</evidence>
<dbReference type="InterPro" id="IPR044861">
    <property type="entry name" value="IPNS-like_FE2OG_OXY"/>
</dbReference>
<feature type="compositionally biased region" description="Basic and acidic residues" evidence="3">
    <location>
        <begin position="190"/>
        <end position="205"/>
    </location>
</feature>
<evidence type="ECO:0000259" key="4">
    <source>
        <dbReference type="PROSITE" id="PS51471"/>
    </source>
</evidence>
<dbReference type="InterPro" id="IPR050231">
    <property type="entry name" value="Iron_ascorbate_oxido_reductase"/>
</dbReference>
<evidence type="ECO:0000256" key="3">
    <source>
        <dbReference type="SAM" id="MobiDB-lite"/>
    </source>
</evidence>
<dbReference type="Pfam" id="PF03171">
    <property type="entry name" value="2OG-FeII_Oxy"/>
    <property type="match status" value="1"/>
</dbReference>
<protein>
    <submittedName>
        <fullName evidence="5">Clavaminate synthase-like protein</fullName>
    </submittedName>
</protein>
<dbReference type="Pfam" id="PF14226">
    <property type="entry name" value="DIOX_N"/>
    <property type="match status" value="1"/>
</dbReference>
<feature type="region of interest" description="Disordered" evidence="3">
    <location>
        <begin position="190"/>
        <end position="211"/>
    </location>
</feature>
<keyword evidence="2" id="KW-0560">Oxidoreductase</keyword>
<dbReference type="GO" id="GO:0046872">
    <property type="term" value="F:metal ion binding"/>
    <property type="evidence" value="ECO:0007669"/>
    <property type="project" value="UniProtKB-KW"/>
</dbReference>
<evidence type="ECO:0000256" key="2">
    <source>
        <dbReference type="RuleBase" id="RU003682"/>
    </source>
</evidence>
<sequence>MPEFDPSSYPPFPSSPSYPCVSLSTISLSALESHSPTEESRAFEAFKTRGFIYLDLSSSPNGEAILHGSETIGRIAEETFSLPLDEKLKYLPASKDLFGYKRAGATKADPSGARDTAEFFNVSKNDMLKPPSEMDRKWPEVILKEQEVFARYCRAAHTVGMDLVRMLGRRLGIEEEELVKRHRIDLPSGDHIRLTRGPARKDPKMPEIQTPSHTDFGTITILMNWLGGLQVWSESARSMGPLEPDTPGEWVWVKPKKGCAIVNLGDAAVRFTNGVLCSGRHRVTPAPEKQGLYTRYSIVYFVRPNDDAVLQVLEGEHVPKAEKDEEAVPAKEWIYRQTAALGNNTLDN</sequence>
<comment type="similarity">
    <text evidence="1 2">Belongs to the iron/ascorbate-dependent oxidoreductase family.</text>
</comment>
<dbReference type="AlphaFoldDB" id="A0A6A7BQ28"/>
<dbReference type="InterPro" id="IPR005123">
    <property type="entry name" value="Oxoglu/Fe-dep_dioxygenase_dom"/>
</dbReference>
<keyword evidence="2" id="KW-0408">Iron</keyword>
<dbReference type="InterPro" id="IPR026992">
    <property type="entry name" value="DIOX_N"/>
</dbReference>
<gene>
    <name evidence="5" type="ORF">K470DRAFT_273325</name>
</gene>
<evidence type="ECO:0000313" key="5">
    <source>
        <dbReference type="EMBL" id="KAF2857393.1"/>
    </source>
</evidence>
<dbReference type="PANTHER" id="PTHR47990">
    <property type="entry name" value="2-OXOGLUTARATE (2OG) AND FE(II)-DEPENDENT OXYGENASE SUPERFAMILY PROTEIN-RELATED"/>
    <property type="match status" value="1"/>
</dbReference>
<dbReference type="EMBL" id="MU006046">
    <property type="protein sequence ID" value="KAF2857393.1"/>
    <property type="molecule type" value="Genomic_DNA"/>
</dbReference>